<evidence type="ECO:0000313" key="2">
    <source>
        <dbReference type="EMBL" id="RCW50233.1"/>
    </source>
</evidence>
<gene>
    <name evidence="2" type="ORF">DFP97_103251</name>
</gene>
<protein>
    <submittedName>
        <fullName evidence="2">Uncharacterized protein</fullName>
    </submittedName>
</protein>
<comment type="caution">
    <text evidence="2">The sequence shown here is derived from an EMBL/GenBank/DDBJ whole genome shotgun (WGS) entry which is preliminary data.</text>
</comment>
<dbReference type="AlphaFoldDB" id="A0A368WAY8"/>
<evidence type="ECO:0000313" key="3">
    <source>
        <dbReference type="Proteomes" id="UP000252415"/>
    </source>
</evidence>
<reference evidence="2 3" key="1">
    <citation type="submission" date="2018-07" db="EMBL/GenBank/DDBJ databases">
        <title>Genomic Encyclopedia of Type Strains, Phase III (KMG-III): the genomes of soil and plant-associated and newly described type strains.</title>
        <authorList>
            <person name="Whitman W."/>
        </authorList>
    </citation>
    <scope>NUCLEOTIDE SEQUENCE [LARGE SCALE GENOMIC DNA]</scope>
    <source>
        <strain evidence="2 3">CECT 7506</strain>
    </source>
</reference>
<accession>A0A368WAY8</accession>
<keyword evidence="1" id="KW-1133">Transmembrane helix</keyword>
<name>A0A368WAY8_9BACL</name>
<keyword evidence="3" id="KW-1185">Reference proteome</keyword>
<dbReference type="EMBL" id="QPJD01000003">
    <property type="protein sequence ID" value="RCW50233.1"/>
    <property type="molecule type" value="Genomic_DNA"/>
</dbReference>
<evidence type="ECO:0000256" key="1">
    <source>
        <dbReference type="SAM" id="Phobius"/>
    </source>
</evidence>
<feature type="transmembrane region" description="Helical" evidence="1">
    <location>
        <begin position="6"/>
        <end position="28"/>
    </location>
</feature>
<sequence length="50" mass="5952">MFELLPTLMFIFKGVFMLLGITCLYLFIKLAIRGIQALDIYLDEKRNRRL</sequence>
<proteinExistence type="predicted"/>
<organism evidence="2 3">
    <name type="scientific">Paenibacillus prosopidis</name>
    <dbReference type="NCBI Taxonomy" id="630520"/>
    <lineage>
        <taxon>Bacteria</taxon>
        <taxon>Bacillati</taxon>
        <taxon>Bacillota</taxon>
        <taxon>Bacilli</taxon>
        <taxon>Bacillales</taxon>
        <taxon>Paenibacillaceae</taxon>
        <taxon>Paenibacillus</taxon>
    </lineage>
</organism>
<keyword evidence="1" id="KW-0812">Transmembrane</keyword>
<dbReference type="Proteomes" id="UP000252415">
    <property type="component" value="Unassembled WGS sequence"/>
</dbReference>
<keyword evidence="1" id="KW-0472">Membrane</keyword>